<sequence>MVSPSIGWSGEELAAHVAEGFGPLVVLLGQDRADQGYVNVWTSGWHERSTWEAFVRARSDVLKRCGRGFELLT</sequence>
<dbReference type="Proteomes" id="UP001167160">
    <property type="component" value="Unassembled WGS sequence"/>
</dbReference>
<keyword evidence="2" id="KW-1185">Reference proteome</keyword>
<gene>
    <name evidence="1" type="ORF">M1E25_03130</name>
</gene>
<proteinExistence type="predicted"/>
<evidence type="ECO:0000313" key="2">
    <source>
        <dbReference type="Proteomes" id="UP001167160"/>
    </source>
</evidence>
<accession>A0ABT0X1C3</accession>
<comment type="caution">
    <text evidence="1">The sequence shown here is derived from an EMBL/GenBank/DDBJ whole genome shotgun (WGS) entry which is preliminary data.</text>
</comment>
<reference evidence="1" key="1">
    <citation type="journal article" date="2023" name="Int. J. Syst. Evol. Microbiol.">
        <title>Streptomyces meridianus sp. nov. isolated from brackish water of the Tagus estuary in Alcochete, Portugal.</title>
        <authorList>
            <person name="Santos J.D.N."/>
            <person name="Klimek D."/>
            <person name="Calusinska M."/>
            <person name="Lobo Da Cunha A."/>
            <person name="Catita J."/>
            <person name="Goncalves H."/>
            <person name="Gonzalez I."/>
            <person name="Reyes F."/>
            <person name="Lage O.M."/>
        </authorList>
    </citation>
    <scope>NUCLEOTIDE SEQUENCE</scope>
    <source>
        <strain evidence="1">MTZ3.1</strain>
    </source>
</reference>
<name>A0ABT0X1C3_9ACTN</name>
<evidence type="ECO:0000313" key="1">
    <source>
        <dbReference type="EMBL" id="MCM2576357.1"/>
    </source>
</evidence>
<organism evidence="1 2">
    <name type="scientific">Streptomyces meridianus</name>
    <dbReference type="NCBI Taxonomy" id="2938945"/>
    <lineage>
        <taxon>Bacteria</taxon>
        <taxon>Bacillati</taxon>
        <taxon>Actinomycetota</taxon>
        <taxon>Actinomycetes</taxon>
        <taxon>Kitasatosporales</taxon>
        <taxon>Streptomycetaceae</taxon>
        <taxon>Streptomyces</taxon>
    </lineage>
</organism>
<dbReference type="EMBL" id="JAMQGM010000007">
    <property type="protein sequence ID" value="MCM2576357.1"/>
    <property type="molecule type" value="Genomic_DNA"/>
</dbReference>
<protein>
    <submittedName>
        <fullName evidence="1">Uncharacterized protein</fullName>
    </submittedName>
</protein>